<evidence type="ECO:0000256" key="1">
    <source>
        <dbReference type="ARBA" id="ARBA00004173"/>
    </source>
</evidence>
<keyword evidence="5" id="KW-0411">Iron-sulfur</keyword>
<keyword evidence="4" id="KW-0408">Iron</keyword>
<evidence type="ECO:0000256" key="8">
    <source>
        <dbReference type="SAM" id="Coils"/>
    </source>
</evidence>
<dbReference type="GO" id="GO:0005763">
    <property type="term" value="C:mitochondrial small ribosomal subunit"/>
    <property type="evidence" value="ECO:0007669"/>
    <property type="project" value="TreeGrafter"/>
</dbReference>
<comment type="function">
    <text evidence="7">Mitochondrial ribosome (mitoribosome) assembly factor. Binds at the interface of the head and body domains of the mitochondrial small ribosomal subunit (mt-SSU), occluding the mRNA channel and preventing compaction of the head domain towards the body. Probable inactive methyltransferase: retains the characteristic folding and ability to bind S-adenosyl-L-methionine, but it probably lost its methyltransferase activity.</text>
</comment>
<evidence type="ECO:0000256" key="3">
    <source>
        <dbReference type="ARBA" id="ARBA00022946"/>
    </source>
</evidence>
<dbReference type="Pfam" id="PF09243">
    <property type="entry name" value="Rsm22"/>
    <property type="match status" value="1"/>
</dbReference>
<organism evidence="10">
    <name type="scientific">Thrips palmi</name>
    <name type="common">Melon thrips</name>
    <dbReference type="NCBI Taxonomy" id="161013"/>
    <lineage>
        <taxon>Eukaryota</taxon>
        <taxon>Metazoa</taxon>
        <taxon>Ecdysozoa</taxon>
        <taxon>Arthropoda</taxon>
        <taxon>Hexapoda</taxon>
        <taxon>Insecta</taxon>
        <taxon>Pterygota</taxon>
        <taxon>Neoptera</taxon>
        <taxon>Paraneoptera</taxon>
        <taxon>Thysanoptera</taxon>
        <taxon>Terebrantia</taxon>
        <taxon>Thripoidea</taxon>
        <taxon>Thripidae</taxon>
        <taxon>Thrips</taxon>
    </lineage>
</organism>
<protein>
    <submittedName>
        <fullName evidence="10">Methyltransferase-like protein 17, mitochondrial isoform X1</fullName>
    </submittedName>
</protein>
<evidence type="ECO:0000256" key="2">
    <source>
        <dbReference type="ARBA" id="ARBA00022723"/>
    </source>
</evidence>
<dbReference type="InterPro" id="IPR015324">
    <property type="entry name" value="Ribosomal_Rsm22-like"/>
</dbReference>
<dbReference type="GO" id="GO:0008168">
    <property type="term" value="F:methyltransferase activity"/>
    <property type="evidence" value="ECO:0007669"/>
    <property type="project" value="InterPro"/>
</dbReference>
<keyword evidence="8" id="KW-0175">Coiled coil</keyword>
<dbReference type="InterPro" id="IPR052571">
    <property type="entry name" value="Mt_RNA_Methyltransferase"/>
</dbReference>
<accession>A0A6P9AC18</accession>
<name>A0A6P9AC18_THRPL</name>
<evidence type="ECO:0000313" key="9">
    <source>
        <dbReference type="Proteomes" id="UP000515158"/>
    </source>
</evidence>
<reference evidence="10" key="1">
    <citation type="submission" date="2025-08" db="UniProtKB">
        <authorList>
            <consortium name="RefSeq"/>
        </authorList>
    </citation>
    <scope>IDENTIFICATION</scope>
    <source>
        <tissue evidence="10">Total insect</tissue>
    </source>
</reference>
<keyword evidence="2" id="KW-0479">Metal-binding</keyword>
<keyword evidence="9" id="KW-1185">Reference proteome</keyword>
<dbReference type="KEGG" id="tpal:117653463"/>
<proteinExistence type="predicted"/>
<feature type="coiled-coil region" evidence="8">
    <location>
        <begin position="84"/>
        <end position="138"/>
    </location>
</feature>
<keyword evidence="6" id="KW-0496">Mitochondrion</keyword>
<evidence type="ECO:0000313" key="10">
    <source>
        <dbReference type="RefSeq" id="XP_034255030.1"/>
    </source>
</evidence>
<evidence type="ECO:0000256" key="5">
    <source>
        <dbReference type="ARBA" id="ARBA00023014"/>
    </source>
</evidence>
<dbReference type="GO" id="GO:0051536">
    <property type="term" value="F:iron-sulfur cluster binding"/>
    <property type="evidence" value="ECO:0007669"/>
    <property type="project" value="UniProtKB-KW"/>
</dbReference>
<dbReference type="AlphaFoldDB" id="A0A6P9AC18"/>
<keyword evidence="3" id="KW-0809">Transit peptide</keyword>
<evidence type="ECO:0000256" key="6">
    <source>
        <dbReference type="ARBA" id="ARBA00023128"/>
    </source>
</evidence>
<dbReference type="PANTHER" id="PTHR13184:SF5">
    <property type="entry name" value="METHYLTRANSFERASE-LIKE PROTEIN 17, MITOCHONDRIAL"/>
    <property type="match status" value="1"/>
</dbReference>
<dbReference type="GO" id="GO:0003735">
    <property type="term" value="F:structural constituent of ribosome"/>
    <property type="evidence" value="ECO:0007669"/>
    <property type="project" value="TreeGrafter"/>
</dbReference>
<dbReference type="Proteomes" id="UP000515158">
    <property type="component" value="Unplaced"/>
</dbReference>
<evidence type="ECO:0000256" key="4">
    <source>
        <dbReference type="ARBA" id="ARBA00023004"/>
    </source>
</evidence>
<evidence type="ECO:0000256" key="7">
    <source>
        <dbReference type="ARBA" id="ARBA00045681"/>
    </source>
</evidence>
<dbReference type="OrthoDB" id="421327at2759"/>
<comment type="subcellular location">
    <subcellularLocation>
        <location evidence="1">Mitochondrion</location>
    </subcellularLocation>
</comment>
<dbReference type="GO" id="GO:0046872">
    <property type="term" value="F:metal ion binding"/>
    <property type="evidence" value="ECO:0007669"/>
    <property type="project" value="UniProtKB-KW"/>
</dbReference>
<dbReference type="GeneID" id="117653463"/>
<gene>
    <name evidence="10" type="primary">LOC117653463</name>
</gene>
<sequence length="478" mass="55002">MIKMNTSARFLQLRRSLIDFRNYSQAFPQDALDERGFKAKKVLELDPKVSSAITNGLFHPRNHPGVCKKKVDELPEKVVNAMEILTEKQKKSQLSKQADEMRARLWGRLMPPEKRDYIEKIRAQKEKVQATLQEMDLDLNEEAASKVQEKVTIRRLQDVIHPWHPLGVSEETCLHYFVSRTAAEYCVLHKIFHQIQLSNPEFTPSTLFDFGSGVGSGYWAAKEVWQNSLKEIYNVDTNVNMNELASKILQMTNTSFSPKDGVYFRQFLPVSSDRTYDITLSSFTLLELPSFKDRMEAVSTLWAKTENYLVIVEDGTNAGYQAVIEARNLITHMESNKSSKGVGAHVVAPCMHELVCPRFVHDLTPCNFEVSYLPPRFLNNKQDRMKHLYSYIVLKKGPRPKDDSQWPRCVRETLIRNKHIHLRLCTAEGTLENVLIQKAYNCSNAYKCAKHTKWGDCLPGKVIEYEQEIAQQKKKGQT</sequence>
<dbReference type="PANTHER" id="PTHR13184">
    <property type="entry name" value="37S RIBOSOMAL PROTEIN S22"/>
    <property type="match status" value="1"/>
</dbReference>
<dbReference type="GO" id="GO:0006412">
    <property type="term" value="P:translation"/>
    <property type="evidence" value="ECO:0007669"/>
    <property type="project" value="InterPro"/>
</dbReference>
<dbReference type="FunCoup" id="A0A6P9AC18">
    <property type="interactions" value="1441"/>
</dbReference>
<dbReference type="InParanoid" id="A0A6P9AC18"/>
<dbReference type="RefSeq" id="XP_034255030.1">
    <property type="nucleotide sequence ID" value="XM_034399139.1"/>
</dbReference>